<protein>
    <submittedName>
        <fullName evidence="2">Uncharacterized protein</fullName>
    </submittedName>
</protein>
<dbReference type="Gramene" id="Bo1g051010.1">
    <property type="protein sequence ID" value="Bo1g051010.1"/>
    <property type="gene ID" value="Bo1g051010"/>
</dbReference>
<evidence type="ECO:0000313" key="3">
    <source>
        <dbReference type="Proteomes" id="UP000032141"/>
    </source>
</evidence>
<evidence type="ECO:0000313" key="2">
    <source>
        <dbReference type="EnsemblPlants" id="Bo1g051010.1"/>
    </source>
</evidence>
<keyword evidence="3" id="KW-1185">Reference proteome</keyword>
<dbReference type="Proteomes" id="UP000032141">
    <property type="component" value="Chromosome C1"/>
</dbReference>
<organism evidence="2 3">
    <name type="scientific">Brassica oleracea var. oleracea</name>
    <dbReference type="NCBI Taxonomy" id="109376"/>
    <lineage>
        <taxon>Eukaryota</taxon>
        <taxon>Viridiplantae</taxon>
        <taxon>Streptophyta</taxon>
        <taxon>Embryophyta</taxon>
        <taxon>Tracheophyta</taxon>
        <taxon>Spermatophyta</taxon>
        <taxon>Magnoliopsida</taxon>
        <taxon>eudicotyledons</taxon>
        <taxon>Gunneridae</taxon>
        <taxon>Pentapetalae</taxon>
        <taxon>rosids</taxon>
        <taxon>malvids</taxon>
        <taxon>Brassicales</taxon>
        <taxon>Brassicaceae</taxon>
        <taxon>Brassiceae</taxon>
        <taxon>Brassica</taxon>
    </lineage>
</organism>
<feature type="region of interest" description="Disordered" evidence="1">
    <location>
        <begin position="129"/>
        <end position="153"/>
    </location>
</feature>
<reference evidence="2" key="2">
    <citation type="submission" date="2015-03" db="UniProtKB">
        <authorList>
            <consortium name="EnsemblPlants"/>
        </authorList>
    </citation>
    <scope>IDENTIFICATION</scope>
</reference>
<evidence type="ECO:0000256" key="1">
    <source>
        <dbReference type="SAM" id="MobiDB-lite"/>
    </source>
</evidence>
<accession>A0A0D3A751</accession>
<reference evidence="2 3" key="1">
    <citation type="journal article" date="2014" name="Genome Biol.">
        <title>Transcriptome and methylome profiling reveals relics of genome dominance in the mesopolyploid Brassica oleracea.</title>
        <authorList>
            <person name="Parkin I.A."/>
            <person name="Koh C."/>
            <person name="Tang H."/>
            <person name="Robinson S.J."/>
            <person name="Kagale S."/>
            <person name="Clarke W.E."/>
            <person name="Town C.D."/>
            <person name="Nixon J."/>
            <person name="Krishnakumar V."/>
            <person name="Bidwell S.L."/>
            <person name="Denoeud F."/>
            <person name="Belcram H."/>
            <person name="Links M.G."/>
            <person name="Just J."/>
            <person name="Clarke C."/>
            <person name="Bender T."/>
            <person name="Huebert T."/>
            <person name="Mason A.S."/>
            <person name="Pires J.C."/>
            <person name="Barker G."/>
            <person name="Moore J."/>
            <person name="Walley P.G."/>
            <person name="Manoli S."/>
            <person name="Batley J."/>
            <person name="Edwards D."/>
            <person name="Nelson M.N."/>
            <person name="Wang X."/>
            <person name="Paterson A.H."/>
            <person name="King G."/>
            <person name="Bancroft I."/>
            <person name="Chalhoub B."/>
            <person name="Sharpe A.G."/>
        </authorList>
    </citation>
    <scope>NUCLEOTIDE SEQUENCE</scope>
    <source>
        <strain evidence="2 3">cv. TO1000</strain>
    </source>
</reference>
<dbReference type="EnsemblPlants" id="Bo1g051010.1">
    <property type="protein sequence ID" value="Bo1g051010.1"/>
    <property type="gene ID" value="Bo1g051010"/>
</dbReference>
<name>A0A0D3A751_BRAOL</name>
<sequence>MSGLTTQLWWAGAQRRLGYRRRLCGAWVQRRLHSTQLWRAGVQRQTVLATQQLNFHSESSIYSSQWFTCLASHTSRSNSPVTHPSYFFLFQDRREKLSRYRNKKSRSNFGRKTKYAFAGRLLQTINQGSQEGLQNQRSEMRTISLDPKDEEEE</sequence>
<proteinExistence type="predicted"/>
<dbReference type="AlphaFoldDB" id="A0A0D3A751"/>
<dbReference type="HOGENOM" id="CLU_1715779_0_0_1"/>